<keyword evidence="3 5" id="KW-0238">DNA-binding</keyword>
<evidence type="ECO:0000259" key="8">
    <source>
        <dbReference type="PROSITE" id="PS51900"/>
    </source>
</evidence>
<feature type="domain" description="Tyr recombinase" evidence="7">
    <location>
        <begin position="189"/>
        <end position="409"/>
    </location>
</feature>
<evidence type="ECO:0000256" key="5">
    <source>
        <dbReference type="PROSITE-ProRule" id="PRU01248"/>
    </source>
</evidence>
<protein>
    <submittedName>
        <fullName evidence="9">Tyrosine recombinase XerC</fullName>
    </submittedName>
</protein>
<keyword evidence="10" id="KW-1185">Reference proteome</keyword>
<proteinExistence type="inferred from homology"/>
<dbReference type="PROSITE" id="PS51900">
    <property type="entry name" value="CB"/>
    <property type="match status" value="1"/>
</dbReference>
<evidence type="ECO:0000256" key="2">
    <source>
        <dbReference type="ARBA" id="ARBA00022908"/>
    </source>
</evidence>
<dbReference type="InterPro" id="IPR050090">
    <property type="entry name" value="Tyrosine_recombinase_XerCD"/>
</dbReference>
<dbReference type="Gene3D" id="1.10.443.10">
    <property type="entry name" value="Intergrase catalytic core"/>
    <property type="match status" value="1"/>
</dbReference>
<dbReference type="AlphaFoldDB" id="A0A6J5F641"/>
<comment type="similarity">
    <text evidence="1">Belongs to the 'phage' integrase family.</text>
</comment>
<dbReference type="InterPro" id="IPR013762">
    <property type="entry name" value="Integrase-like_cat_sf"/>
</dbReference>
<dbReference type="InterPro" id="IPR011010">
    <property type="entry name" value="DNA_brk_join_enz"/>
</dbReference>
<dbReference type="CDD" id="cd00397">
    <property type="entry name" value="DNA_BRE_C"/>
    <property type="match status" value="1"/>
</dbReference>
<dbReference type="Gene3D" id="1.10.150.130">
    <property type="match status" value="1"/>
</dbReference>
<dbReference type="RefSeq" id="WP_175232760.1">
    <property type="nucleotide sequence ID" value="NZ_CADIKH010000087.1"/>
</dbReference>
<evidence type="ECO:0000256" key="3">
    <source>
        <dbReference type="ARBA" id="ARBA00023125"/>
    </source>
</evidence>
<keyword evidence="4" id="KW-0233">DNA recombination</keyword>
<dbReference type="InterPro" id="IPR010998">
    <property type="entry name" value="Integrase_recombinase_N"/>
</dbReference>
<evidence type="ECO:0000313" key="9">
    <source>
        <dbReference type="EMBL" id="CAB3773833.1"/>
    </source>
</evidence>
<keyword evidence="2" id="KW-0229">DNA integration</keyword>
<accession>A0A6J5F641</accession>
<evidence type="ECO:0000256" key="4">
    <source>
        <dbReference type="ARBA" id="ARBA00023172"/>
    </source>
</evidence>
<evidence type="ECO:0000256" key="6">
    <source>
        <dbReference type="SAM" id="MobiDB-lite"/>
    </source>
</evidence>
<dbReference type="PROSITE" id="PS51898">
    <property type="entry name" value="TYR_RECOMBINASE"/>
    <property type="match status" value="1"/>
</dbReference>
<dbReference type="SUPFAM" id="SSF56349">
    <property type="entry name" value="DNA breaking-rejoining enzymes"/>
    <property type="match status" value="1"/>
</dbReference>
<dbReference type="EMBL" id="CADIKH010000087">
    <property type="protein sequence ID" value="CAB3773833.1"/>
    <property type="molecule type" value="Genomic_DNA"/>
</dbReference>
<gene>
    <name evidence="9" type="primary">xerC_11</name>
    <name evidence="9" type="ORF">LMG29542_07460</name>
</gene>
<dbReference type="GO" id="GO:0003677">
    <property type="term" value="F:DNA binding"/>
    <property type="evidence" value="ECO:0007669"/>
    <property type="project" value="UniProtKB-UniRule"/>
</dbReference>
<organism evidence="9 10">
    <name type="scientific">Paraburkholderia humisilvae</name>
    <dbReference type="NCBI Taxonomy" id="627669"/>
    <lineage>
        <taxon>Bacteria</taxon>
        <taxon>Pseudomonadati</taxon>
        <taxon>Pseudomonadota</taxon>
        <taxon>Betaproteobacteria</taxon>
        <taxon>Burkholderiales</taxon>
        <taxon>Burkholderiaceae</taxon>
        <taxon>Paraburkholderia</taxon>
    </lineage>
</organism>
<feature type="domain" description="Core-binding (CB)" evidence="8">
    <location>
        <begin position="59"/>
        <end position="163"/>
    </location>
</feature>
<dbReference type="Proteomes" id="UP000494363">
    <property type="component" value="Unassembled WGS sequence"/>
</dbReference>
<dbReference type="GO" id="GO:0006310">
    <property type="term" value="P:DNA recombination"/>
    <property type="evidence" value="ECO:0007669"/>
    <property type="project" value="UniProtKB-KW"/>
</dbReference>
<dbReference type="Pfam" id="PF00589">
    <property type="entry name" value="Phage_integrase"/>
    <property type="match status" value="1"/>
</dbReference>
<dbReference type="InterPro" id="IPR002104">
    <property type="entry name" value="Integrase_catalytic"/>
</dbReference>
<feature type="region of interest" description="Disordered" evidence="6">
    <location>
        <begin position="1"/>
        <end position="26"/>
    </location>
</feature>
<reference evidence="9 10" key="1">
    <citation type="submission" date="2020-04" db="EMBL/GenBank/DDBJ databases">
        <authorList>
            <person name="De Canck E."/>
        </authorList>
    </citation>
    <scope>NUCLEOTIDE SEQUENCE [LARGE SCALE GENOMIC DNA]</scope>
    <source>
        <strain evidence="9 10">LMG 29542</strain>
    </source>
</reference>
<dbReference type="InterPro" id="IPR044068">
    <property type="entry name" value="CB"/>
</dbReference>
<dbReference type="PANTHER" id="PTHR30349">
    <property type="entry name" value="PHAGE INTEGRASE-RELATED"/>
    <property type="match status" value="1"/>
</dbReference>
<dbReference type="PANTHER" id="PTHR30349:SF41">
    <property type="entry name" value="INTEGRASE_RECOMBINASE PROTEIN MJ0367-RELATED"/>
    <property type="match status" value="1"/>
</dbReference>
<sequence length="419" mass="46910">MTLPQHPRDPVSVPNAEAATIDIGPGSLPTPLERVTLRPEFSGSHGENRALGTPAIAAHNDLQAVRAWLDRYAGQPKTLRAYSRELERFLLWAICVRGTALSAVRAEDCEAYKQFLQAPAPSFTGPRANRTSGRWRPFALTPLLPESRRYAVRTLRAAFAWLVDVRYLAANPWKAVRDPAVTRRETSLQTGRALPEDLWQRLREHIDMQCERPSASYWRTVRAVVLLCGDCGLRRDELTQARREELAPSTTAKVPLWTLTVPGKPGRRRTVPVSPAAVVALRAHWRDLGLDLDAATRGPLIRLQYIPPTPQARKRHGNNDDVSYSPDGINRMLRWATRRLIAGMPDLTPDDRQRLASVSPHALRHTFGTRAAAHGMPLEVLRCIMGHRSLETTTSYAEAGPDTVMQEAAQYHRRDITRG</sequence>
<evidence type="ECO:0000256" key="1">
    <source>
        <dbReference type="ARBA" id="ARBA00008857"/>
    </source>
</evidence>
<evidence type="ECO:0000259" key="7">
    <source>
        <dbReference type="PROSITE" id="PS51898"/>
    </source>
</evidence>
<name>A0A6J5F641_9BURK</name>
<dbReference type="GO" id="GO:0015074">
    <property type="term" value="P:DNA integration"/>
    <property type="evidence" value="ECO:0007669"/>
    <property type="project" value="UniProtKB-KW"/>
</dbReference>
<evidence type="ECO:0000313" key="10">
    <source>
        <dbReference type="Proteomes" id="UP000494363"/>
    </source>
</evidence>